<dbReference type="STRING" id="97359.A0A550C887"/>
<organism evidence="2 3">
    <name type="scientific">Schizophyllum amplum</name>
    <dbReference type="NCBI Taxonomy" id="97359"/>
    <lineage>
        <taxon>Eukaryota</taxon>
        <taxon>Fungi</taxon>
        <taxon>Dikarya</taxon>
        <taxon>Basidiomycota</taxon>
        <taxon>Agaricomycotina</taxon>
        <taxon>Agaricomycetes</taxon>
        <taxon>Agaricomycetidae</taxon>
        <taxon>Agaricales</taxon>
        <taxon>Schizophyllaceae</taxon>
        <taxon>Schizophyllum</taxon>
    </lineage>
</organism>
<dbReference type="Proteomes" id="UP000320762">
    <property type="component" value="Unassembled WGS sequence"/>
</dbReference>
<feature type="signal peptide" evidence="1">
    <location>
        <begin position="1"/>
        <end position="24"/>
    </location>
</feature>
<keyword evidence="1" id="KW-0732">Signal</keyword>
<reference evidence="2 3" key="1">
    <citation type="journal article" date="2019" name="New Phytol.">
        <title>Comparative genomics reveals unique wood-decay strategies and fruiting body development in the Schizophyllaceae.</title>
        <authorList>
            <person name="Almasi E."/>
            <person name="Sahu N."/>
            <person name="Krizsan K."/>
            <person name="Balint B."/>
            <person name="Kovacs G.M."/>
            <person name="Kiss B."/>
            <person name="Cseklye J."/>
            <person name="Drula E."/>
            <person name="Henrissat B."/>
            <person name="Nagy I."/>
            <person name="Chovatia M."/>
            <person name="Adam C."/>
            <person name="LaButti K."/>
            <person name="Lipzen A."/>
            <person name="Riley R."/>
            <person name="Grigoriev I.V."/>
            <person name="Nagy L.G."/>
        </authorList>
    </citation>
    <scope>NUCLEOTIDE SEQUENCE [LARGE SCALE GENOMIC DNA]</scope>
    <source>
        <strain evidence="2 3">NL-1724</strain>
    </source>
</reference>
<gene>
    <name evidence="2" type="ORF">BD626DRAFT_571375</name>
</gene>
<protein>
    <submittedName>
        <fullName evidence="2">Uncharacterized protein</fullName>
    </submittedName>
</protein>
<dbReference type="OrthoDB" id="2844016at2759"/>
<feature type="chain" id="PRO_5021862953" evidence="1">
    <location>
        <begin position="25"/>
        <end position="195"/>
    </location>
</feature>
<name>A0A550C887_9AGAR</name>
<dbReference type="AlphaFoldDB" id="A0A550C887"/>
<evidence type="ECO:0000313" key="2">
    <source>
        <dbReference type="EMBL" id="TRM60997.1"/>
    </source>
</evidence>
<accession>A0A550C887</accession>
<evidence type="ECO:0000256" key="1">
    <source>
        <dbReference type="SAM" id="SignalP"/>
    </source>
</evidence>
<proteinExistence type="predicted"/>
<sequence length="195" mass="21363">MSPRMSSLLFALALSWLLAPMSLAYQKNLPYNFTLAALNTTTHNTNKTGSPLVLGSRGAISGASLYVTSTWASYPYNDYPVLALVSGALRAFTKDGSWRTNATAVTEGSEMGWISSSLSYGAETDQYTAIHPRSHSRYATLAAHGVDSLWTLCPSHQFRGQSEIVYNVSSTYEYYPFDVKDCYAVTVHIVPLHAD</sequence>
<dbReference type="EMBL" id="VDMD01000019">
    <property type="protein sequence ID" value="TRM60997.1"/>
    <property type="molecule type" value="Genomic_DNA"/>
</dbReference>
<keyword evidence="3" id="KW-1185">Reference proteome</keyword>
<evidence type="ECO:0000313" key="3">
    <source>
        <dbReference type="Proteomes" id="UP000320762"/>
    </source>
</evidence>
<comment type="caution">
    <text evidence="2">The sequence shown here is derived from an EMBL/GenBank/DDBJ whole genome shotgun (WGS) entry which is preliminary data.</text>
</comment>